<feature type="chain" id="PRO_5045530695" description="DUF1176 domain-containing protein" evidence="1">
    <location>
        <begin position="22"/>
        <end position="198"/>
    </location>
</feature>
<reference evidence="2" key="1">
    <citation type="submission" date="2024-02" db="EMBL/GenBank/DDBJ databases">
        <title>Genome sequences of strain Gemmobacter sp. JM10B15.</title>
        <authorList>
            <person name="Zhang M."/>
        </authorList>
    </citation>
    <scope>NUCLEOTIDE SEQUENCE</scope>
    <source>
        <strain evidence="2">JM10B15</strain>
    </source>
</reference>
<evidence type="ECO:0000313" key="2">
    <source>
        <dbReference type="EMBL" id="MEH7828318.1"/>
    </source>
</evidence>
<keyword evidence="3" id="KW-1185">Reference proteome</keyword>
<accession>A0ABU8BUF0</accession>
<name>A0ABU8BUF0_9RHOB</name>
<proteinExistence type="predicted"/>
<dbReference type="EMBL" id="JBALHR010000004">
    <property type="protein sequence ID" value="MEH7828318.1"/>
    <property type="molecule type" value="Genomic_DNA"/>
</dbReference>
<dbReference type="Proteomes" id="UP001431963">
    <property type="component" value="Unassembled WGS sequence"/>
</dbReference>
<sequence length="198" mass="21422">MTRPFALLALPLCLMVSPVWADPADDAAIAAFSAAYAEACAPAFDETGKLAEPPQRLEMTSPNSWGGDPTPVTLWHFTCMLGAYNMTSVVMVQSPAWGLVPQGFARPDLTIVTEDPANPESPLKEVKIAGWSASPFLVNAEMDAATGRVFEFSKWRGLGDASSTAEWQLVDEGFRLIRYEVDASYDDQINPVTLIPAP</sequence>
<keyword evidence="1" id="KW-0732">Signal</keyword>
<evidence type="ECO:0000313" key="3">
    <source>
        <dbReference type="Proteomes" id="UP001431963"/>
    </source>
</evidence>
<dbReference type="Pfam" id="PF06674">
    <property type="entry name" value="DUF1176"/>
    <property type="match status" value="1"/>
</dbReference>
<gene>
    <name evidence="2" type="ORF">V6590_09150</name>
</gene>
<protein>
    <recommendedName>
        <fullName evidence="4">DUF1176 domain-containing protein</fullName>
    </recommendedName>
</protein>
<organism evidence="2 3">
    <name type="scientific">Gemmobacter denitrificans</name>
    <dbReference type="NCBI Taxonomy" id="3123040"/>
    <lineage>
        <taxon>Bacteria</taxon>
        <taxon>Pseudomonadati</taxon>
        <taxon>Pseudomonadota</taxon>
        <taxon>Alphaproteobacteria</taxon>
        <taxon>Rhodobacterales</taxon>
        <taxon>Paracoccaceae</taxon>
        <taxon>Gemmobacter</taxon>
    </lineage>
</organism>
<comment type="caution">
    <text evidence="2">The sequence shown here is derived from an EMBL/GenBank/DDBJ whole genome shotgun (WGS) entry which is preliminary data.</text>
</comment>
<feature type="signal peptide" evidence="1">
    <location>
        <begin position="1"/>
        <end position="21"/>
    </location>
</feature>
<dbReference type="InterPro" id="IPR009560">
    <property type="entry name" value="DUF1176"/>
</dbReference>
<evidence type="ECO:0008006" key="4">
    <source>
        <dbReference type="Google" id="ProtNLM"/>
    </source>
</evidence>
<dbReference type="RefSeq" id="WP_335422146.1">
    <property type="nucleotide sequence ID" value="NZ_JBALHR010000004.1"/>
</dbReference>
<evidence type="ECO:0000256" key="1">
    <source>
        <dbReference type="SAM" id="SignalP"/>
    </source>
</evidence>